<dbReference type="Gene3D" id="3.40.50.620">
    <property type="entry name" value="HUPs"/>
    <property type="match status" value="1"/>
</dbReference>
<dbReference type="InterPro" id="IPR014729">
    <property type="entry name" value="Rossmann-like_a/b/a_fold"/>
</dbReference>
<dbReference type="Proteomes" id="UP000661649">
    <property type="component" value="Unassembled WGS sequence"/>
</dbReference>
<sequence>MYEKFLKQITDFIFIDQEPQKADIIFIPGNGFPNPSERAAELYREEFAKKLLPSGHYSVVLGHFAGVLQKQELYQGKFETEWEFLQQVLVQNGVDKKDILKEDNATYTYENAIYSKKVTDKEGMEVKKAILCCMPYHARRALLYYQLLYPETEFFVCPAKESPITAENWYLSKEGIETVLGEVERCGSQFHEILNEIKKEVRS</sequence>
<evidence type="ECO:0000313" key="3">
    <source>
        <dbReference type="Proteomes" id="UP000661649"/>
    </source>
</evidence>
<dbReference type="Pfam" id="PF02698">
    <property type="entry name" value="DUF218"/>
    <property type="match status" value="1"/>
</dbReference>
<organism evidence="2 3">
    <name type="scientific">Blautia stercoris</name>
    <dbReference type="NCBI Taxonomy" id="871664"/>
    <lineage>
        <taxon>Bacteria</taxon>
        <taxon>Bacillati</taxon>
        <taxon>Bacillota</taxon>
        <taxon>Clostridia</taxon>
        <taxon>Lachnospirales</taxon>
        <taxon>Lachnospiraceae</taxon>
        <taxon>Blautia</taxon>
    </lineage>
</organism>
<proteinExistence type="predicted"/>
<dbReference type="PANTHER" id="PTHR30336:SF20">
    <property type="entry name" value="DUF218 DOMAIN-CONTAINING PROTEIN"/>
    <property type="match status" value="1"/>
</dbReference>
<feature type="domain" description="DUF218" evidence="1">
    <location>
        <begin position="24"/>
        <end position="168"/>
    </location>
</feature>
<reference evidence="2 3" key="1">
    <citation type="submission" date="2020-08" db="EMBL/GenBank/DDBJ databases">
        <title>Genome public.</title>
        <authorList>
            <person name="Liu C."/>
            <person name="Sun Q."/>
        </authorList>
    </citation>
    <scope>NUCLEOTIDE SEQUENCE [LARGE SCALE GENOMIC DNA]</scope>
    <source>
        <strain evidence="2 3">3_YM_SP_D4_24.mj</strain>
    </source>
</reference>
<dbReference type="EMBL" id="JACRTP010000002">
    <property type="protein sequence ID" value="MBC8628019.1"/>
    <property type="molecule type" value="Genomic_DNA"/>
</dbReference>
<dbReference type="RefSeq" id="WP_187558372.1">
    <property type="nucleotide sequence ID" value="NZ_JACRTP010000002.1"/>
</dbReference>
<gene>
    <name evidence="2" type="ORF">H8712_05230</name>
</gene>
<dbReference type="CDD" id="cd06259">
    <property type="entry name" value="YdcF-like"/>
    <property type="match status" value="1"/>
</dbReference>
<dbReference type="PANTHER" id="PTHR30336">
    <property type="entry name" value="INNER MEMBRANE PROTEIN, PROBABLE PERMEASE"/>
    <property type="match status" value="1"/>
</dbReference>
<name>A0ABR7P9G6_9FIRM</name>
<protein>
    <submittedName>
        <fullName evidence="2">YdcF family protein</fullName>
    </submittedName>
</protein>
<evidence type="ECO:0000259" key="1">
    <source>
        <dbReference type="Pfam" id="PF02698"/>
    </source>
</evidence>
<dbReference type="InterPro" id="IPR003848">
    <property type="entry name" value="DUF218"/>
</dbReference>
<evidence type="ECO:0000313" key="2">
    <source>
        <dbReference type="EMBL" id="MBC8628019.1"/>
    </source>
</evidence>
<keyword evidence="3" id="KW-1185">Reference proteome</keyword>
<accession>A0ABR7P9G6</accession>
<comment type="caution">
    <text evidence="2">The sequence shown here is derived from an EMBL/GenBank/DDBJ whole genome shotgun (WGS) entry which is preliminary data.</text>
</comment>
<dbReference type="InterPro" id="IPR051599">
    <property type="entry name" value="Cell_Envelope_Assoc"/>
</dbReference>